<evidence type="ECO:0000313" key="16">
    <source>
        <dbReference type="Proteomes" id="UP000694255"/>
    </source>
</evidence>
<evidence type="ECO:0000256" key="6">
    <source>
        <dbReference type="ARBA" id="ARBA00022679"/>
    </source>
</evidence>
<proteinExistence type="inferred from homology"/>
<gene>
    <name evidence="15" type="ORF">J8A68_003286</name>
</gene>
<dbReference type="GeneID" id="73470087"/>
<evidence type="ECO:0000256" key="12">
    <source>
        <dbReference type="ARBA" id="ARBA00045097"/>
    </source>
</evidence>
<keyword evidence="9" id="KW-0735">Signal-anchor</keyword>
<dbReference type="EMBL" id="JAGSYN010000143">
    <property type="protein sequence ID" value="KAG7663204.1"/>
    <property type="molecule type" value="Genomic_DNA"/>
</dbReference>
<dbReference type="PANTHER" id="PTHR10859:SF91">
    <property type="entry name" value="DOLICHYL-PHOSPHATE BETA-GLUCOSYLTRANSFERASE"/>
    <property type="match status" value="1"/>
</dbReference>
<comment type="catalytic activity">
    <reaction evidence="12">
        <text>a di-trans,poly-cis-dolichyl phosphate + UDP-alpha-D-glucose = a di-trans,poly-cis-dolichyl beta-D-glucosyl phosphate + UDP</text>
        <dbReference type="Rhea" id="RHEA:15401"/>
        <dbReference type="Rhea" id="RHEA-COMP:19498"/>
        <dbReference type="Rhea" id="RHEA-COMP:19502"/>
        <dbReference type="ChEBI" id="CHEBI:57525"/>
        <dbReference type="ChEBI" id="CHEBI:57683"/>
        <dbReference type="ChEBI" id="CHEBI:58223"/>
        <dbReference type="ChEBI" id="CHEBI:58885"/>
        <dbReference type="EC" id="2.4.1.117"/>
    </reaction>
    <physiologicalReaction direction="left-to-right" evidence="12">
        <dbReference type="Rhea" id="RHEA:15402"/>
    </physiologicalReaction>
</comment>
<comment type="caution">
    <text evidence="15">The sequence shown here is derived from an EMBL/GenBank/DDBJ whole genome shotgun (WGS) entry which is preliminary data.</text>
</comment>
<dbReference type="Pfam" id="PF00535">
    <property type="entry name" value="Glycos_transf_2"/>
    <property type="match status" value="1"/>
</dbReference>
<dbReference type="AlphaFoldDB" id="A0A8J5QJK7"/>
<dbReference type="EC" id="2.4.1.117" evidence="4"/>
<dbReference type="Proteomes" id="UP000694255">
    <property type="component" value="Unassembled WGS sequence"/>
</dbReference>
<organism evidence="15 16">
    <name type="scientific">[Candida] subhashii</name>
    <dbReference type="NCBI Taxonomy" id="561895"/>
    <lineage>
        <taxon>Eukaryota</taxon>
        <taxon>Fungi</taxon>
        <taxon>Dikarya</taxon>
        <taxon>Ascomycota</taxon>
        <taxon>Saccharomycotina</taxon>
        <taxon>Pichiomycetes</taxon>
        <taxon>Debaryomycetaceae</taxon>
        <taxon>Spathaspora</taxon>
    </lineage>
</organism>
<dbReference type="GO" id="GO:0005789">
    <property type="term" value="C:endoplasmic reticulum membrane"/>
    <property type="evidence" value="ECO:0007669"/>
    <property type="project" value="UniProtKB-SubCell"/>
</dbReference>
<protein>
    <recommendedName>
        <fullName evidence="4">dolichyl-phosphate beta-glucosyltransferase</fullName>
        <ecNumber evidence="4">2.4.1.117</ecNumber>
    </recommendedName>
</protein>
<comment type="similarity">
    <text evidence="3">Belongs to the glycosyltransferase 2 family.</text>
</comment>
<evidence type="ECO:0000256" key="2">
    <source>
        <dbReference type="ARBA" id="ARBA00004922"/>
    </source>
</evidence>
<dbReference type="GO" id="GO:0006487">
    <property type="term" value="P:protein N-linked glycosylation"/>
    <property type="evidence" value="ECO:0007669"/>
    <property type="project" value="TreeGrafter"/>
</dbReference>
<accession>A0A8J5QJK7</accession>
<keyword evidence="11 13" id="KW-0472">Membrane</keyword>
<evidence type="ECO:0000256" key="13">
    <source>
        <dbReference type="SAM" id="Phobius"/>
    </source>
</evidence>
<keyword evidence="16" id="KW-1185">Reference proteome</keyword>
<dbReference type="RefSeq" id="XP_049263436.1">
    <property type="nucleotide sequence ID" value="XM_049407126.1"/>
</dbReference>
<evidence type="ECO:0000256" key="11">
    <source>
        <dbReference type="ARBA" id="ARBA00023136"/>
    </source>
</evidence>
<keyword evidence="6" id="KW-0808">Transferase</keyword>
<evidence type="ECO:0000256" key="3">
    <source>
        <dbReference type="ARBA" id="ARBA00006739"/>
    </source>
</evidence>
<dbReference type="PANTHER" id="PTHR10859">
    <property type="entry name" value="GLYCOSYL TRANSFERASE"/>
    <property type="match status" value="1"/>
</dbReference>
<keyword evidence="10 13" id="KW-1133">Transmembrane helix</keyword>
<dbReference type="CDD" id="cd04188">
    <property type="entry name" value="DPG_synthase"/>
    <property type="match status" value="1"/>
</dbReference>
<feature type="domain" description="Glycosyltransferase 2-like" evidence="14">
    <location>
        <begin position="72"/>
        <end position="251"/>
    </location>
</feature>
<comment type="pathway">
    <text evidence="2">Protein modification; protein glycosylation.</text>
</comment>
<evidence type="ECO:0000256" key="8">
    <source>
        <dbReference type="ARBA" id="ARBA00022824"/>
    </source>
</evidence>
<sequence length="330" mass="37622">MMSLPVLLRVLAGAIVIIALVYCIIIFLSHRPRLSVSSELKYRTNDKDNKLYILPPRITSNSTFKYHDIDISLVVPCWNETKRLGGMLEEAVEYLETNHKNKYEILIVDDGSSDGTSEYAINKAHELKLTPHTLRVIQLAKNRGKGGAVAHGFLHSRGKWGLFADADGASRFSDISKLIEFQETIKDGSIPAISIGSRHHMINTETVVKRSFIRQVLMYGLKTLVFVFGVQDVKDTQCGFKMFNFEATKRIFPHLHNERWIFDIEVLILAEIQGMKLKEIPVNWQEMDGSKVDLARDSIAMAIDLVVTRLAYMFRIYKMDECGRINKKDD</sequence>
<dbReference type="GO" id="GO:0004581">
    <property type="term" value="F:dolichyl-phosphate beta-glucosyltransferase activity"/>
    <property type="evidence" value="ECO:0007669"/>
    <property type="project" value="UniProtKB-EC"/>
</dbReference>
<dbReference type="InterPro" id="IPR035518">
    <property type="entry name" value="DPG_synthase"/>
</dbReference>
<evidence type="ECO:0000256" key="1">
    <source>
        <dbReference type="ARBA" id="ARBA00004389"/>
    </source>
</evidence>
<dbReference type="OrthoDB" id="3784at2759"/>
<name>A0A8J5QJK7_9ASCO</name>
<keyword evidence="5" id="KW-0328">Glycosyltransferase</keyword>
<evidence type="ECO:0000256" key="5">
    <source>
        <dbReference type="ARBA" id="ARBA00022676"/>
    </source>
</evidence>
<reference evidence="15 16" key="1">
    <citation type="journal article" date="2021" name="DNA Res.">
        <title>Genome analysis of Candida subhashii reveals its hybrid nature and dual mitochondrial genome conformations.</title>
        <authorList>
            <person name="Mixao V."/>
            <person name="Hegedusova E."/>
            <person name="Saus E."/>
            <person name="Pryszcz L.P."/>
            <person name="Cillingova A."/>
            <person name="Nosek J."/>
            <person name="Gabaldon T."/>
        </authorList>
    </citation>
    <scope>NUCLEOTIDE SEQUENCE [LARGE SCALE GENOMIC DNA]</scope>
    <source>
        <strain evidence="15 16">CBS 10753</strain>
    </source>
</reference>
<evidence type="ECO:0000313" key="15">
    <source>
        <dbReference type="EMBL" id="KAG7663204.1"/>
    </source>
</evidence>
<feature type="transmembrane region" description="Helical" evidence="13">
    <location>
        <begin position="6"/>
        <end position="28"/>
    </location>
</feature>
<dbReference type="InterPro" id="IPR001173">
    <property type="entry name" value="Glyco_trans_2-like"/>
</dbReference>
<evidence type="ECO:0000259" key="14">
    <source>
        <dbReference type="Pfam" id="PF00535"/>
    </source>
</evidence>
<evidence type="ECO:0000256" key="10">
    <source>
        <dbReference type="ARBA" id="ARBA00022989"/>
    </source>
</evidence>
<evidence type="ECO:0000256" key="4">
    <source>
        <dbReference type="ARBA" id="ARBA00012583"/>
    </source>
</evidence>
<keyword evidence="7 13" id="KW-0812">Transmembrane</keyword>
<evidence type="ECO:0000256" key="9">
    <source>
        <dbReference type="ARBA" id="ARBA00022968"/>
    </source>
</evidence>
<evidence type="ECO:0000256" key="7">
    <source>
        <dbReference type="ARBA" id="ARBA00022692"/>
    </source>
</evidence>
<keyword evidence="8" id="KW-0256">Endoplasmic reticulum</keyword>
<comment type="subcellular location">
    <subcellularLocation>
        <location evidence="1">Endoplasmic reticulum membrane</location>
        <topology evidence="1">Single-pass membrane protein</topology>
    </subcellularLocation>
</comment>